<protein>
    <submittedName>
        <fullName evidence="1">Uncharacterized protein</fullName>
    </submittedName>
</protein>
<comment type="caution">
    <text evidence="1">The sequence shown here is derived from an EMBL/GenBank/DDBJ whole genome shotgun (WGS) entry which is preliminary data.</text>
</comment>
<evidence type="ECO:0000313" key="1">
    <source>
        <dbReference type="EMBL" id="OQD44100.1"/>
    </source>
</evidence>
<gene>
    <name evidence="1" type="ORF">BUL40_00665</name>
</gene>
<keyword evidence="2" id="KW-1185">Reference proteome</keyword>
<dbReference type="RefSeq" id="WP_080317665.1">
    <property type="nucleotide sequence ID" value="NZ_MTBC01000001.1"/>
</dbReference>
<organism evidence="1 2">
    <name type="scientific">Croceivirga radicis</name>
    <dbReference type="NCBI Taxonomy" id="1929488"/>
    <lineage>
        <taxon>Bacteria</taxon>
        <taxon>Pseudomonadati</taxon>
        <taxon>Bacteroidota</taxon>
        <taxon>Flavobacteriia</taxon>
        <taxon>Flavobacteriales</taxon>
        <taxon>Flavobacteriaceae</taxon>
        <taxon>Croceivirga</taxon>
    </lineage>
</organism>
<evidence type="ECO:0000313" key="2">
    <source>
        <dbReference type="Proteomes" id="UP000191680"/>
    </source>
</evidence>
<dbReference type="Proteomes" id="UP000191680">
    <property type="component" value="Unassembled WGS sequence"/>
</dbReference>
<reference evidence="1 2" key="1">
    <citation type="submission" date="2016-12" db="EMBL/GenBank/DDBJ databases">
        <authorList>
            <person name="Song W.-J."/>
            <person name="Kurnit D.M."/>
        </authorList>
    </citation>
    <scope>NUCLEOTIDE SEQUENCE [LARGE SCALE GENOMIC DNA]</scope>
    <source>
        <strain evidence="1 2">HSG9</strain>
    </source>
</reference>
<name>A0A1V6LVA7_9FLAO</name>
<proteinExistence type="predicted"/>
<sequence length="214" mass="24962">METNTEYYSSEFNASIQKFLALKDLHPILDEFRTLVTNVDIESCSAKIVAELEENVNKFWTNPAFRKENFDTSLDAILLEYSCMDEIDSKVYAYGLIDMKTQFEEFEKSIQLEDYDFCDDFQSLPAFSLSISNDLYKTHWESLEDNYPNLEIYFEKGWNELMSVYQNALYASLTKALKLLTSKGSLNTLKMNNNFSVLIQEHDCNARLIMKKRA</sequence>
<dbReference type="OrthoDB" id="355908at117743"/>
<dbReference type="EMBL" id="MTBC01000001">
    <property type="protein sequence ID" value="OQD44100.1"/>
    <property type="molecule type" value="Genomic_DNA"/>
</dbReference>
<accession>A0A1V6LVA7</accession>
<dbReference type="AlphaFoldDB" id="A0A1V6LVA7"/>